<feature type="domain" description="Glycoside hydrolase family 31 TIM barrel" evidence="3">
    <location>
        <begin position="248"/>
        <end position="600"/>
    </location>
</feature>
<dbReference type="InterPro" id="IPR011013">
    <property type="entry name" value="Gal_mutarotase_sf_dom"/>
</dbReference>
<evidence type="ECO:0000256" key="2">
    <source>
        <dbReference type="RuleBase" id="RU361185"/>
    </source>
</evidence>
<dbReference type="Gene3D" id="2.60.40.1760">
    <property type="entry name" value="glycosyl hydrolase (family 31)"/>
    <property type="match status" value="1"/>
</dbReference>
<dbReference type="InterPro" id="IPR048395">
    <property type="entry name" value="Glyco_hydro_31_C"/>
</dbReference>
<dbReference type="GO" id="GO:0030246">
    <property type="term" value="F:carbohydrate binding"/>
    <property type="evidence" value="ECO:0007669"/>
    <property type="project" value="InterPro"/>
</dbReference>
<keyword evidence="2" id="KW-0326">Glycosidase</keyword>
<evidence type="ECO:0000259" key="4">
    <source>
        <dbReference type="Pfam" id="PF17137"/>
    </source>
</evidence>
<dbReference type="InterPro" id="IPR051816">
    <property type="entry name" value="Glycosyl_Hydrolase_31"/>
</dbReference>
<dbReference type="InterPro" id="IPR033403">
    <property type="entry name" value="DUF5110"/>
</dbReference>
<dbReference type="EMBL" id="PTJA01000008">
    <property type="protein sequence ID" value="PPK79940.1"/>
    <property type="molecule type" value="Genomic_DNA"/>
</dbReference>
<comment type="caution">
    <text evidence="6">The sequence shown here is derived from an EMBL/GenBank/DDBJ whole genome shotgun (WGS) entry which is preliminary data.</text>
</comment>
<dbReference type="Gene3D" id="3.20.20.80">
    <property type="entry name" value="Glycosidases"/>
    <property type="match status" value="1"/>
</dbReference>
<keyword evidence="7" id="KW-1185">Reference proteome</keyword>
<dbReference type="OrthoDB" id="176168at2"/>
<dbReference type="SUPFAM" id="SSF51445">
    <property type="entry name" value="(Trans)glycosidases"/>
    <property type="match status" value="1"/>
</dbReference>
<dbReference type="GO" id="GO:0004553">
    <property type="term" value="F:hydrolase activity, hydrolyzing O-glycosyl compounds"/>
    <property type="evidence" value="ECO:0007669"/>
    <property type="project" value="InterPro"/>
</dbReference>
<dbReference type="AlphaFoldDB" id="A0A2S6HQR7"/>
<dbReference type="PANTHER" id="PTHR43863:SF2">
    <property type="entry name" value="MALTASE-GLUCOAMYLASE"/>
    <property type="match status" value="1"/>
</dbReference>
<dbReference type="InterPro" id="IPR000322">
    <property type="entry name" value="Glyco_hydro_31_TIM"/>
</dbReference>
<gene>
    <name evidence="6" type="ORF">BXY41_108165</name>
</gene>
<dbReference type="RefSeq" id="WP_104437832.1">
    <property type="nucleotide sequence ID" value="NZ_PTJA01000008.1"/>
</dbReference>
<dbReference type="InterPro" id="IPR013780">
    <property type="entry name" value="Glyco_hydro_b"/>
</dbReference>
<dbReference type="SUPFAM" id="SSF74650">
    <property type="entry name" value="Galactose mutarotase-like"/>
    <property type="match status" value="1"/>
</dbReference>
<accession>A0A2S6HQR7</accession>
<dbReference type="Pfam" id="PF21365">
    <property type="entry name" value="Glyco_hydro_31_3rd"/>
    <property type="match status" value="1"/>
</dbReference>
<comment type="similarity">
    <text evidence="1 2">Belongs to the glycosyl hydrolase 31 family.</text>
</comment>
<evidence type="ECO:0000313" key="7">
    <source>
        <dbReference type="Proteomes" id="UP000237749"/>
    </source>
</evidence>
<dbReference type="CDD" id="cd14752">
    <property type="entry name" value="GH31_N"/>
    <property type="match status" value="1"/>
</dbReference>
<organism evidence="6 7">
    <name type="scientific">Lacrimispora xylanisolvens</name>
    <dbReference type="NCBI Taxonomy" id="384636"/>
    <lineage>
        <taxon>Bacteria</taxon>
        <taxon>Bacillati</taxon>
        <taxon>Bacillota</taxon>
        <taxon>Clostridia</taxon>
        <taxon>Lachnospirales</taxon>
        <taxon>Lachnospiraceae</taxon>
        <taxon>Lacrimispora</taxon>
    </lineage>
</organism>
<dbReference type="InterPro" id="IPR017853">
    <property type="entry name" value="GH"/>
</dbReference>
<evidence type="ECO:0000256" key="1">
    <source>
        <dbReference type="ARBA" id="ARBA00007806"/>
    </source>
</evidence>
<proteinExistence type="inferred from homology"/>
<dbReference type="CDD" id="cd06591">
    <property type="entry name" value="GH31_xylosidase_XylS"/>
    <property type="match status" value="1"/>
</dbReference>
<feature type="domain" description="DUF5110" evidence="4">
    <location>
        <begin position="724"/>
        <end position="771"/>
    </location>
</feature>
<feature type="domain" description="Glycosyl hydrolase family 31 C-terminal" evidence="5">
    <location>
        <begin position="609"/>
        <end position="706"/>
    </location>
</feature>
<dbReference type="PANTHER" id="PTHR43863">
    <property type="entry name" value="HYDROLASE, PUTATIVE (AFU_ORTHOLOGUE AFUA_1G03140)-RELATED"/>
    <property type="match status" value="1"/>
</dbReference>
<dbReference type="Gene3D" id="2.60.40.1180">
    <property type="entry name" value="Golgi alpha-mannosidase II"/>
    <property type="match status" value="2"/>
</dbReference>
<keyword evidence="2 6" id="KW-0378">Hydrolase</keyword>
<evidence type="ECO:0000259" key="3">
    <source>
        <dbReference type="Pfam" id="PF01055"/>
    </source>
</evidence>
<evidence type="ECO:0000259" key="5">
    <source>
        <dbReference type="Pfam" id="PF21365"/>
    </source>
</evidence>
<sequence>MSENKSGAVVIEAGGVTLTYGNIASDIIHCSCSKDGRKQVTSPLGIHLPEQGKLDYESTESVCLLGNGRMNAKVDIKTGAVCWTLADTGKLLFEEAGRELEEIPVFRYTVGGESADVSRVKTVDGERNFVNNLVSQKVRTAYRGKLYFKWQDKERIHGLGQGEEGIYNYRGTTQYLYQHNMRSPIPFFVSDQGYGILFDCGSLMTFNDDCRGSYVYLDTIDQLSYYIIQGNNLDEIISGVRRLTGQAPMLPKWSFGYIQSKEAYHTQEELIAVVNEYRKRKIPIDGIVQDWNTWENGKWGNKILDKTRYPDFKAAIEELHRKHVHVMVSVWPNMSSDGENYEEFKKENLLLNDFSTYDAFNPEGRNMYWKQLDQELFSAGVDAWWCDSTEPFSGPDWRGSYKKEPWERYLIVGEEHKKYLDPGEANLYGAVHAGGIYENQRNSCEDKRVLNLTRSGYAGSQAYGTVLWSGDICATWETFRKQIREGLNFCMSGHPYWTLDAGGFFVVKDNWKKRGCGCHNDPEPKWFWQGGYELGTEDRAYRELYVRWMQFSLFLPMFRSHGTDTPREIWNFGEPGTMFYDALEKCIRLRYQLLPYTYSLAGKVALHDYTMFRSLLFDFPEDETACELGSQFMYGDSLLVCPVTDPMYYESENRSLETKKQWNCYLPSGVSWYDFQSGEKYEGGQWVTVEAILDQIPVFVREGGIIPMEQGLEYTLESVNTPFEFHIYEGKDGAFELYEDAGDGYEYESGTYNLIPVSWNDAEKELCVGESSFVFDQSISGRICVVHTSSGKMKTFSYNGKEIKVKMQDTDSEDETC</sequence>
<reference evidence="6 7" key="1">
    <citation type="submission" date="2018-02" db="EMBL/GenBank/DDBJ databases">
        <title>Genomic Encyclopedia of Archaeal and Bacterial Type Strains, Phase II (KMG-II): from individual species to whole genera.</title>
        <authorList>
            <person name="Goeker M."/>
        </authorList>
    </citation>
    <scope>NUCLEOTIDE SEQUENCE [LARGE SCALE GENOMIC DNA]</scope>
    <source>
        <strain evidence="6 7">DSM 3808</strain>
    </source>
</reference>
<protein>
    <submittedName>
        <fullName evidence="6">Alpha-D-xyloside xylohydrolase</fullName>
    </submittedName>
</protein>
<name>A0A2S6HQR7_9FIRM</name>
<dbReference type="Pfam" id="PF17137">
    <property type="entry name" value="DUF5110"/>
    <property type="match status" value="1"/>
</dbReference>
<dbReference type="Proteomes" id="UP000237749">
    <property type="component" value="Unassembled WGS sequence"/>
</dbReference>
<dbReference type="Pfam" id="PF01055">
    <property type="entry name" value="Glyco_hydro_31_2nd"/>
    <property type="match status" value="1"/>
</dbReference>
<dbReference type="GO" id="GO:0005975">
    <property type="term" value="P:carbohydrate metabolic process"/>
    <property type="evidence" value="ECO:0007669"/>
    <property type="project" value="InterPro"/>
</dbReference>
<evidence type="ECO:0000313" key="6">
    <source>
        <dbReference type="EMBL" id="PPK79940.1"/>
    </source>
</evidence>
<dbReference type="SUPFAM" id="SSF51011">
    <property type="entry name" value="Glycosyl hydrolase domain"/>
    <property type="match status" value="1"/>
</dbReference>